<name>E7N3W6_9FIRM</name>
<keyword evidence="5" id="KW-1185">Reference proteome</keyword>
<evidence type="ECO:0000256" key="1">
    <source>
        <dbReference type="ARBA" id="ARBA00006484"/>
    </source>
</evidence>
<comment type="similarity">
    <text evidence="1">Belongs to the short-chain dehydrogenases/reductases (SDR) family.</text>
</comment>
<dbReference type="InterPro" id="IPR057326">
    <property type="entry name" value="KR_dom"/>
</dbReference>
<evidence type="ECO:0000313" key="4">
    <source>
        <dbReference type="EMBL" id="EFW29143.1"/>
    </source>
</evidence>
<dbReference type="PANTHER" id="PTHR42760:SF115">
    <property type="entry name" value="3-OXOACYL-[ACYL-CARRIER-PROTEIN] REDUCTASE FABG"/>
    <property type="match status" value="1"/>
</dbReference>
<proteinExistence type="inferred from homology"/>
<dbReference type="Proteomes" id="UP000004633">
    <property type="component" value="Unassembled WGS sequence"/>
</dbReference>
<dbReference type="SUPFAM" id="SSF51735">
    <property type="entry name" value="NAD(P)-binding Rossmann-fold domains"/>
    <property type="match status" value="1"/>
</dbReference>
<gene>
    <name evidence="4" type="ORF">HMPREF9555_01706</name>
</gene>
<dbReference type="PRINTS" id="PR00080">
    <property type="entry name" value="SDRFAMILY"/>
</dbReference>
<feature type="domain" description="Ketoreductase" evidence="3">
    <location>
        <begin position="7"/>
        <end position="189"/>
    </location>
</feature>
<dbReference type="SMART" id="SM00822">
    <property type="entry name" value="PKS_KR"/>
    <property type="match status" value="1"/>
</dbReference>
<dbReference type="AlphaFoldDB" id="E7N3W6"/>
<evidence type="ECO:0000259" key="3">
    <source>
        <dbReference type="SMART" id="SM00822"/>
    </source>
</evidence>
<dbReference type="HOGENOM" id="CLU_010194_2_10_9"/>
<evidence type="ECO:0000313" key="5">
    <source>
        <dbReference type="Proteomes" id="UP000004633"/>
    </source>
</evidence>
<comment type="caution">
    <text evidence="4">The sequence shown here is derived from an EMBL/GenBank/DDBJ whole genome shotgun (WGS) entry which is preliminary data.</text>
</comment>
<dbReference type="STRING" id="749551.HMPREF9555_01706"/>
<accession>E7N3W6</accession>
<protein>
    <submittedName>
        <fullName evidence="4">Oxidoreductase, short chain dehydrogenase/reductase family protein</fullName>
    </submittedName>
</protein>
<dbReference type="InterPro" id="IPR036291">
    <property type="entry name" value="NAD(P)-bd_dom_sf"/>
</dbReference>
<dbReference type="FunFam" id="3.40.50.720:FF:000084">
    <property type="entry name" value="Short-chain dehydrogenase reductase"/>
    <property type="match status" value="1"/>
</dbReference>
<dbReference type="GO" id="GO:0016616">
    <property type="term" value="F:oxidoreductase activity, acting on the CH-OH group of donors, NAD or NADP as acceptor"/>
    <property type="evidence" value="ECO:0007669"/>
    <property type="project" value="TreeGrafter"/>
</dbReference>
<dbReference type="EMBL" id="AECV01000036">
    <property type="protein sequence ID" value="EFW29143.1"/>
    <property type="molecule type" value="Genomic_DNA"/>
</dbReference>
<dbReference type="Gene3D" id="3.40.50.720">
    <property type="entry name" value="NAD(P)-binding Rossmann-like Domain"/>
    <property type="match status" value="1"/>
</dbReference>
<sequence length="242" mass="26131">MGKLQDKIILITGATSGIGRAAALLFAAEGAQVIVVGRSRERGVDVVRRITEVGGGAAFFAADIAQTEEIRALADTVESRYGRLDGLFNNAGVLITRNLDELDDDAWEEVYHTNVRGVMNMTKYFMPMLEKTGGTVLNNASIAGIYTVGRRAYLYATSKAALIKFTQLCALNYAGRVRVNCLCPGLIDTEIYTNRDFSRFSIPMGRVGTPEEVAKAALFLMSEDASYITGAVLTVDGGALLR</sequence>
<dbReference type="PRINTS" id="PR00081">
    <property type="entry name" value="GDHRDH"/>
</dbReference>
<dbReference type="CDD" id="cd05233">
    <property type="entry name" value="SDR_c"/>
    <property type="match status" value="1"/>
</dbReference>
<evidence type="ECO:0000256" key="2">
    <source>
        <dbReference type="ARBA" id="ARBA00023002"/>
    </source>
</evidence>
<organism evidence="4 5">
    <name type="scientific">Selenomonas artemidis F0399</name>
    <dbReference type="NCBI Taxonomy" id="749551"/>
    <lineage>
        <taxon>Bacteria</taxon>
        <taxon>Bacillati</taxon>
        <taxon>Bacillota</taxon>
        <taxon>Negativicutes</taxon>
        <taxon>Selenomonadales</taxon>
        <taxon>Selenomonadaceae</taxon>
        <taxon>Selenomonas</taxon>
    </lineage>
</organism>
<dbReference type="GO" id="GO:0008206">
    <property type="term" value="P:bile acid metabolic process"/>
    <property type="evidence" value="ECO:0007669"/>
    <property type="project" value="UniProtKB-ARBA"/>
</dbReference>
<dbReference type="PANTHER" id="PTHR42760">
    <property type="entry name" value="SHORT-CHAIN DEHYDROGENASES/REDUCTASES FAMILY MEMBER"/>
    <property type="match status" value="1"/>
</dbReference>
<reference evidence="4 5" key="1">
    <citation type="submission" date="2010-08" db="EMBL/GenBank/DDBJ databases">
        <authorList>
            <person name="Weinstock G."/>
            <person name="Sodergren E."/>
            <person name="Clifton S."/>
            <person name="Fulton L."/>
            <person name="Fulton B."/>
            <person name="Courtney L."/>
            <person name="Fronick C."/>
            <person name="Harrison M."/>
            <person name="Strong C."/>
            <person name="Farmer C."/>
            <person name="Delahaunty K."/>
            <person name="Markovic C."/>
            <person name="Hall O."/>
            <person name="Minx P."/>
            <person name="Tomlinson C."/>
            <person name="Mitreva M."/>
            <person name="Hou S."/>
            <person name="Chen J."/>
            <person name="Wollam A."/>
            <person name="Pepin K.H."/>
            <person name="Johnson M."/>
            <person name="Bhonagiri V."/>
            <person name="Zhang X."/>
            <person name="Suruliraj S."/>
            <person name="Warren W."/>
            <person name="Chinwalla A."/>
            <person name="Mardis E.R."/>
            <person name="Wilson R.K."/>
        </authorList>
    </citation>
    <scope>NUCLEOTIDE SEQUENCE [LARGE SCALE GENOMIC DNA]</scope>
    <source>
        <strain evidence="4 5">F0399</strain>
    </source>
</reference>
<dbReference type="InterPro" id="IPR002347">
    <property type="entry name" value="SDR_fam"/>
</dbReference>
<dbReference type="RefSeq" id="WP_009350355.1">
    <property type="nucleotide sequence ID" value="NZ_GL638147.1"/>
</dbReference>
<dbReference type="Pfam" id="PF13561">
    <property type="entry name" value="adh_short_C2"/>
    <property type="match status" value="1"/>
</dbReference>
<keyword evidence="2" id="KW-0560">Oxidoreductase</keyword>